<dbReference type="PROSITE" id="PS00167">
    <property type="entry name" value="TRP_SYNTHASE_ALPHA"/>
    <property type="match status" value="1"/>
</dbReference>
<evidence type="ECO:0000256" key="5">
    <source>
        <dbReference type="ARBA" id="ARBA00022822"/>
    </source>
</evidence>
<proteinExistence type="inferred from homology"/>
<evidence type="ECO:0000256" key="9">
    <source>
        <dbReference type="HAMAP-Rule" id="MF_00131"/>
    </source>
</evidence>
<evidence type="ECO:0000256" key="10">
    <source>
        <dbReference type="RuleBase" id="RU003662"/>
    </source>
</evidence>
<dbReference type="FunFam" id="3.20.20.70:FF:000037">
    <property type="entry name" value="Tryptophan synthase alpha chain"/>
    <property type="match status" value="1"/>
</dbReference>
<dbReference type="EC" id="4.2.1.20" evidence="9"/>
<dbReference type="Proteomes" id="UP000317366">
    <property type="component" value="Unassembled WGS sequence"/>
</dbReference>
<feature type="active site" description="Proton acceptor" evidence="9">
    <location>
        <position position="61"/>
    </location>
</feature>
<accession>A0A538TPA4</accession>
<evidence type="ECO:0000256" key="8">
    <source>
        <dbReference type="ARBA" id="ARBA00049047"/>
    </source>
</evidence>
<keyword evidence="6 9" id="KW-0057">Aromatic amino acid biosynthesis</keyword>
<reference evidence="11 12" key="1">
    <citation type="journal article" date="2019" name="Nat. Microbiol.">
        <title>Mediterranean grassland soil C-N compound turnover is dependent on rainfall and depth, and is mediated by genomically divergent microorganisms.</title>
        <authorList>
            <person name="Diamond S."/>
            <person name="Andeer P.F."/>
            <person name="Li Z."/>
            <person name="Crits-Christoph A."/>
            <person name="Burstein D."/>
            <person name="Anantharaman K."/>
            <person name="Lane K.R."/>
            <person name="Thomas B.C."/>
            <person name="Pan C."/>
            <person name="Northen T.R."/>
            <person name="Banfield J.F."/>
        </authorList>
    </citation>
    <scope>NUCLEOTIDE SEQUENCE [LARGE SCALE GENOMIC DNA]</scope>
    <source>
        <strain evidence="11">WS_7</strain>
    </source>
</reference>
<keyword evidence="4 9" id="KW-0028">Amino-acid biosynthesis</keyword>
<dbReference type="EMBL" id="VBOX01000020">
    <property type="protein sequence ID" value="TMQ65463.1"/>
    <property type="molecule type" value="Genomic_DNA"/>
</dbReference>
<protein>
    <recommendedName>
        <fullName evidence="9">Tryptophan synthase alpha chain</fullName>
        <ecNumber evidence="9">4.2.1.20</ecNumber>
    </recommendedName>
</protein>
<dbReference type="HAMAP" id="MF_00131">
    <property type="entry name" value="Trp_synth_alpha"/>
    <property type="match status" value="1"/>
</dbReference>
<dbReference type="InterPro" id="IPR018204">
    <property type="entry name" value="Trp_synthase_alpha_AS"/>
</dbReference>
<evidence type="ECO:0000256" key="6">
    <source>
        <dbReference type="ARBA" id="ARBA00023141"/>
    </source>
</evidence>
<evidence type="ECO:0000256" key="2">
    <source>
        <dbReference type="ARBA" id="ARBA00004733"/>
    </source>
</evidence>
<keyword evidence="7 9" id="KW-0456">Lyase</keyword>
<feature type="active site" description="Proton acceptor" evidence="9">
    <location>
        <position position="50"/>
    </location>
</feature>
<dbReference type="GO" id="GO:0004834">
    <property type="term" value="F:tryptophan synthase activity"/>
    <property type="evidence" value="ECO:0007669"/>
    <property type="project" value="UniProtKB-UniRule"/>
</dbReference>
<evidence type="ECO:0000313" key="12">
    <source>
        <dbReference type="Proteomes" id="UP000317366"/>
    </source>
</evidence>
<comment type="caution">
    <text evidence="11">The sequence shown here is derived from an EMBL/GenBank/DDBJ whole genome shotgun (WGS) entry which is preliminary data.</text>
</comment>
<dbReference type="NCBIfam" id="TIGR00262">
    <property type="entry name" value="trpA"/>
    <property type="match status" value="1"/>
</dbReference>
<comment type="subunit">
    <text evidence="3 9">Tetramer of two alpha and two beta chains.</text>
</comment>
<name>A0A538TPA4_UNCEI</name>
<keyword evidence="5 9" id="KW-0822">Tryptophan biosynthesis</keyword>
<dbReference type="InterPro" id="IPR002028">
    <property type="entry name" value="Trp_synthase_suA"/>
</dbReference>
<comment type="catalytic activity">
    <reaction evidence="8 9">
        <text>(1S,2R)-1-C-(indol-3-yl)glycerol 3-phosphate + L-serine = D-glyceraldehyde 3-phosphate + L-tryptophan + H2O</text>
        <dbReference type="Rhea" id="RHEA:10532"/>
        <dbReference type="ChEBI" id="CHEBI:15377"/>
        <dbReference type="ChEBI" id="CHEBI:33384"/>
        <dbReference type="ChEBI" id="CHEBI:57912"/>
        <dbReference type="ChEBI" id="CHEBI:58866"/>
        <dbReference type="ChEBI" id="CHEBI:59776"/>
        <dbReference type="EC" id="4.2.1.20"/>
    </reaction>
</comment>
<dbReference type="CDD" id="cd04724">
    <property type="entry name" value="Tryptophan_synthase_alpha"/>
    <property type="match status" value="1"/>
</dbReference>
<sequence>MPGRIGRAFETARRERRGAFIPFLTSGFPDLVESDRLAHTACEEGADVLELGVPFSDPIADGPTIQRTTESALRAGTTLAHVLGQAMRLRSRHETPLVLMSYLNPILRYGTNRFTADAVAAGVDGLILVDLPPEEEPVLWEQVRGAGLDTIALLAPTTEVRRLAQVVGRASGFLYVVARLGVTGRGGGDAAIDSVLERCRALSALPRCLGFGMDLETPVERYRGKAEGVVVGSSLLEVILAAQDPRSREEGLRRFARAFRAKLPGLYPA</sequence>
<gene>
    <name evidence="9" type="primary">trpA</name>
    <name evidence="11" type="ORF">E6K77_02840</name>
</gene>
<evidence type="ECO:0000256" key="4">
    <source>
        <dbReference type="ARBA" id="ARBA00022605"/>
    </source>
</evidence>
<dbReference type="SUPFAM" id="SSF51366">
    <property type="entry name" value="Ribulose-phoshate binding barrel"/>
    <property type="match status" value="1"/>
</dbReference>
<dbReference type="AlphaFoldDB" id="A0A538TPA4"/>
<evidence type="ECO:0000256" key="3">
    <source>
        <dbReference type="ARBA" id="ARBA00011270"/>
    </source>
</evidence>
<dbReference type="InterPro" id="IPR011060">
    <property type="entry name" value="RibuloseP-bd_barrel"/>
</dbReference>
<dbReference type="InterPro" id="IPR013785">
    <property type="entry name" value="Aldolase_TIM"/>
</dbReference>
<dbReference type="PANTHER" id="PTHR43406">
    <property type="entry name" value="TRYPTOPHAN SYNTHASE, ALPHA CHAIN"/>
    <property type="match status" value="1"/>
</dbReference>
<dbReference type="GO" id="GO:0005829">
    <property type="term" value="C:cytosol"/>
    <property type="evidence" value="ECO:0007669"/>
    <property type="project" value="TreeGrafter"/>
</dbReference>
<evidence type="ECO:0000256" key="1">
    <source>
        <dbReference type="ARBA" id="ARBA00003365"/>
    </source>
</evidence>
<dbReference type="Pfam" id="PF00290">
    <property type="entry name" value="Trp_syntA"/>
    <property type="match status" value="1"/>
</dbReference>
<organism evidence="11 12">
    <name type="scientific">Eiseniibacteriota bacterium</name>
    <dbReference type="NCBI Taxonomy" id="2212470"/>
    <lineage>
        <taxon>Bacteria</taxon>
        <taxon>Candidatus Eiseniibacteriota</taxon>
    </lineage>
</organism>
<comment type="pathway">
    <text evidence="2 9">Amino-acid biosynthesis; L-tryptophan biosynthesis; L-tryptophan from chorismate: step 5/5.</text>
</comment>
<dbReference type="PANTHER" id="PTHR43406:SF1">
    <property type="entry name" value="TRYPTOPHAN SYNTHASE ALPHA CHAIN, CHLOROPLASTIC"/>
    <property type="match status" value="1"/>
</dbReference>
<dbReference type="UniPathway" id="UPA00035">
    <property type="reaction ID" value="UER00044"/>
</dbReference>
<comment type="function">
    <text evidence="1 9">The alpha subunit is responsible for the aldol cleavage of indoleglycerol phosphate to indole and glyceraldehyde 3-phosphate.</text>
</comment>
<evidence type="ECO:0000256" key="7">
    <source>
        <dbReference type="ARBA" id="ARBA00023239"/>
    </source>
</evidence>
<comment type="similarity">
    <text evidence="9 10">Belongs to the TrpA family.</text>
</comment>
<dbReference type="Gene3D" id="3.20.20.70">
    <property type="entry name" value="Aldolase class I"/>
    <property type="match status" value="1"/>
</dbReference>
<evidence type="ECO:0000313" key="11">
    <source>
        <dbReference type="EMBL" id="TMQ65463.1"/>
    </source>
</evidence>